<dbReference type="RefSeq" id="WP_275230637.1">
    <property type="nucleotide sequence ID" value="NZ_JARESE010000085.1"/>
</dbReference>
<evidence type="ECO:0000313" key="8">
    <source>
        <dbReference type="Proteomes" id="UP001216253"/>
    </source>
</evidence>
<evidence type="ECO:0000256" key="3">
    <source>
        <dbReference type="ARBA" id="ARBA00022741"/>
    </source>
</evidence>
<dbReference type="Proteomes" id="UP001216253">
    <property type="component" value="Unassembled WGS sequence"/>
</dbReference>
<proteinExistence type="inferred from homology"/>
<reference evidence="7 8" key="1">
    <citation type="submission" date="2023-03" db="EMBL/GenBank/DDBJ databases">
        <title>NovoSphingobium album sp. nov. isolated from polycyclic aromatic hydrocarbons- and heavy-metal polluted soil.</title>
        <authorList>
            <person name="Liu Z."/>
            <person name="Wang K."/>
        </authorList>
    </citation>
    <scope>NUCLEOTIDE SEQUENCE [LARGE SCALE GENOMIC DNA]</scope>
    <source>
        <strain evidence="7 8">H3SJ31-1</strain>
    </source>
</reference>
<comment type="similarity">
    <text evidence="1">Belongs to the ATP-dependent AMP-binding enzyme family.</text>
</comment>
<keyword evidence="3" id="KW-0547">Nucleotide-binding</keyword>
<protein>
    <submittedName>
        <fullName evidence="7">AMP-binding protein</fullName>
    </submittedName>
</protein>
<feature type="domain" description="AMP-binding enzyme C-terminal" evidence="6">
    <location>
        <begin position="443"/>
        <end position="520"/>
    </location>
</feature>
<keyword evidence="4" id="KW-0067">ATP-binding</keyword>
<comment type="caution">
    <text evidence="7">The sequence shown here is derived from an EMBL/GenBank/DDBJ whole genome shotgun (WGS) entry which is preliminary data.</text>
</comment>
<feature type="domain" description="AMP-dependent synthetase/ligase" evidence="5">
    <location>
        <begin position="22"/>
        <end position="392"/>
    </location>
</feature>
<organism evidence="7 8">
    <name type="scientific">Novosphingobium album</name>
    <name type="common">ex Liu et al. 2023</name>
    <dbReference type="NCBI Taxonomy" id="3031130"/>
    <lineage>
        <taxon>Bacteria</taxon>
        <taxon>Pseudomonadati</taxon>
        <taxon>Pseudomonadota</taxon>
        <taxon>Alphaproteobacteria</taxon>
        <taxon>Sphingomonadales</taxon>
        <taxon>Sphingomonadaceae</taxon>
        <taxon>Novosphingobium</taxon>
    </lineage>
</organism>
<evidence type="ECO:0000256" key="2">
    <source>
        <dbReference type="ARBA" id="ARBA00022598"/>
    </source>
</evidence>
<evidence type="ECO:0000313" key="7">
    <source>
        <dbReference type="EMBL" id="MDE8654523.1"/>
    </source>
</evidence>
<dbReference type="EMBL" id="JARESE010000085">
    <property type="protein sequence ID" value="MDE8654523.1"/>
    <property type="molecule type" value="Genomic_DNA"/>
</dbReference>
<evidence type="ECO:0000259" key="5">
    <source>
        <dbReference type="Pfam" id="PF00501"/>
    </source>
</evidence>
<dbReference type="InterPro" id="IPR025110">
    <property type="entry name" value="AMP-bd_C"/>
</dbReference>
<evidence type="ECO:0000256" key="4">
    <source>
        <dbReference type="ARBA" id="ARBA00022840"/>
    </source>
</evidence>
<keyword evidence="2" id="KW-0436">Ligase</keyword>
<dbReference type="InterPro" id="IPR000873">
    <property type="entry name" value="AMP-dep_synth/lig_dom"/>
</dbReference>
<dbReference type="Pfam" id="PF13193">
    <property type="entry name" value="AMP-binding_C"/>
    <property type="match status" value="1"/>
</dbReference>
<dbReference type="Gene3D" id="3.40.50.12780">
    <property type="entry name" value="N-terminal domain of ligase-like"/>
    <property type="match status" value="1"/>
</dbReference>
<dbReference type="InterPro" id="IPR045851">
    <property type="entry name" value="AMP-bd_C_sf"/>
</dbReference>
<evidence type="ECO:0000256" key="1">
    <source>
        <dbReference type="ARBA" id="ARBA00006432"/>
    </source>
</evidence>
<dbReference type="PANTHER" id="PTHR43107">
    <property type="entry name" value="LONG-CHAIN FATTY ACID TRANSPORT PROTEIN"/>
    <property type="match status" value="1"/>
</dbReference>
<dbReference type="InterPro" id="IPR020845">
    <property type="entry name" value="AMP-binding_CS"/>
</dbReference>
<name>A0ABT5WX88_9SPHN</name>
<dbReference type="PANTHER" id="PTHR43107:SF15">
    <property type="entry name" value="FATTY ACID TRANSPORT PROTEIN 3, ISOFORM A"/>
    <property type="match status" value="1"/>
</dbReference>
<evidence type="ECO:0000259" key="6">
    <source>
        <dbReference type="Pfam" id="PF13193"/>
    </source>
</evidence>
<sequence>MITYPDYQTRFPPEQWALPTVLEHQARTIPDHPFLSWTDAGTPRSFAETNREVNRIAHGLAALGIGKGDLVGLFLPNCVEYVLAWFALAKLGAVEVAICDMYKGAFLEHPINLAGARMVVTTPELLPLLAEIEAAIPTVEHIIVIAGADLPAPSFARITTSRFADLYSANDSNPGIAVSPRDLGAVLLTSGTTGPSKGVMMPHSQFYFFAEEDIQILGLTGEDVYMTGFPLFHGNAQFLTVYPCLIVGAHCVLYPRFSATDFIGRARRSGATVTNLLGATMAFILAQPEAEGERDHRLRAIYAAPLSPDLGDRFVARFGPVDFVDGFGQTEISMPFMTPRGVPRPAGASGVLNAQWFDVRLIDPDTGRDVEPGKPGELLVRNKADGIMAMGYIGMAEKTVEAWRDLWFHTGDSLKRDEDGWYYFVGRVKDALRRRGENISAFEVEAVVRGHAAIAECAVIGVRADQAAGEDEVKACVVLVEDAQLDIEDLIRWCEKRMPGFMVPRYVEVYDRLPQTPSEKVKKNELREAGITPATWDRVAAGVMLAGERKPPVTA</sequence>
<gene>
    <name evidence="7" type="ORF">PYV00_22755</name>
</gene>
<dbReference type="SUPFAM" id="SSF56801">
    <property type="entry name" value="Acetyl-CoA synthetase-like"/>
    <property type="match status" value="1"/>
</dbReference>
<dbReference type="Pfam" id="PF00501">
    <property type="entry name" value="AMP-binding"/>
    <property type="match status" value="1"/>
</dbReference>
<keyword evidence="8" id="KW-1185">Reference proteome</keyword>
<accession>A0ABT5WX88</accession>
<dbReference type="InterPro" id="IPR042099">
    <property type="entry name" value="ANL_N_sf"/>
</dbReference>
<dbReference type="PROSITE" id="PS00455">
    <property type="entry name" value="AMP_BINDING"/>
    <property type="match status" value="1"/>
</dbReference>
<dbReference type="Gene3D" id="3.30.300.30">
    <property type="match status" value="1"/>
</dbReference>